<accession>A0AC35F4P7</accession>
<evidence type="ECO:0000313" key="1">
    <source>
        <dbReference type="Proteomes" id="UP000887580"/>
    </source>
</evidence>
<proteinExistence type="predicted"/>
<reference evidence="2" key="1">
    <citation type="submission" date="2022-11" db="UniProtKB">
        <authorList>
            <consortium name="WormBaseParasite"/>
        </authorList>
    </citation>
    <scope>IDENTIFICATION</scope>
</reference>
<dbReference type="WBParaSite" id="PS1159_v2.g13798.t2">
    <property type="protein sequence ID" value="PS1159_v2.g13798.t2"/>
    <property type="gene ID" value="PS1159_v2.g13798"/>
</dbReference>
<name>A0AC35F4P7_9BILA</name>
<protein>
    <submittedName>
        <fullName evidence="2">Uncharacterized protein</fullName>
    </submittedName>
</protein>
<organism evidence="1 2">
    <name type="scientific">Panagrolaimus sp. PS1159</name>
    <dbReference type="NCBI Taxonomy" id="55785"/>
    <lineage>
        <taxon>Eukaryota</taxon>
        <taxon>Metazoa</taxon>
        <taxon>Ecdysozoa</taxon>
        <taxon>Nematoda</taxon>
        <taxon>Chromadorea</taxon>
        <taxon>Rhabditida</taxon>
        <taxon>Tylenchina</taxon>
        <taxon>Panagrolaimomorpha</taxon>
        <taxon>Panagrolaimoidea</taxon>
        <taxon>Panagrolaimidae</taxon>
        <taxon>Panagrolaimus</taxon>
    </lineage>
</organism>
<evidence type="ECO:0000313" key="2">
    <source>
        <dbReference type="WBParaSite" id="PS1159_v2.g13798.t2"/>
    </source>
</evidence>
<dbReference type="Proteomes" id="UP000887580">
    <property type="component" value="Unplaced"/>
</dbReference>
<sequence length="253" mass="29177">MKLSGLATVEKKRKIKSVFVQSALGIRDLNNDDFIVIFENIPPIKDLIKIIPRSLPLLDAIYQKCESVNLCYSDIFRRYLDCDQLLNRILWWYAIKNQIPKMPILMPETADKTSLNAITDSQNLNLATETHIKSILGIIQRKNPEMIEEIYLEKSQLFSCLEALGCHGLINCSTGMVQLIEAVLYETIKLQEKVKRILTKIKEMQKQKFLNNSATKSSHQRQLSLKLSEIYDRLKQNEAIETIIIEIITNPRT</sequence>